<reference evidence="3" key="1">
    <citation type="journal article" date="2005" name="Nature">
        <title>The map-based sequence of the rice genome.</title>
        <authorList>
            <consortium name="International rice genome sequencing project (IRGSP)"/>
            <person name="Matsumoto T."/>
            <person name="Wu J."/>
            <person name="Kanamori H."/>
            <person name="Katayose Y."/>
            <person name="Fujisawa M."/>
            <person name="Namiki N."/>
            <person name="Mizuno H."/>
            <person name="Yamamoto K."/>
            <person name="Antonio B.A."/>
            <person name="Baba T."/>
            <person name="Sakata K."/>
            <person name="Nagamura Y."/>
            <person name="Aoki H."/>
            <person name="Arikawa K."/>
            <person name="Arita K."/>
            <person name="Bito T."/>
            <person name="Chiden Y."/>
            <person name="Fujitsuka N."/>
            <person name="Fukunaka R."/>
            <person name="Hamada M."/>
            <person name="Harada C."/>
            <person name="Hayashi A."/>
            <person name="Hijishita S."/>
            <person name="Honda M."/>
            <person name="Hosokawa S."/>
            <person name="Ichikawa Y."/>
            <person name="Idonuma A."/>
            <person name="Iijima M."/>
            <person name="Ikeda M."/>
            <person name="Ikeno M."/>
            <person name="Ito K."/>
            <person name="Ito S."/>
            <person name="Ito T."/>
            <person name="Ito Y."/>
            <person name="Ito Y."/>
            <person name="Iwabuchi A."/>
            <person name="Kamiya K."/>
            <person name="Karasawa W."/>
            <person name="Kurita K."/>
            <person name="Katagiri S."/>
            <person name="Kikuta A."/>
            <person name="Kobayashi H."/>
            <person name="Kobayashi N."/>
            <person name="Machita K."/>
            <person name="Maehara T."/>
            <person name="Masukawa M."/>
            <person name="Mizubayashi T."/>
            <person name="Mukai Y."/>
            <person name="Nagasaki H."/>
            <person name="Nagata Y."/>
            <person name="Naito S."/>
            <person name="Nakashima M."/>
            <person name="Nakama Y."/>
            <person name="Nakamichi Y."/>
            <person name="Nakamura M."/>
            <person name="Meguro A."/>
            <person name="Negishi M."/>
            <person name="Ohta I."/>
            <person name="Ohta T."/>
            <person name="Okamoto M."/>
            <person name="Ono N."/>
            <person name="Saji S."/>
            <person name="Sakaguchi M."/>
            <person name="Sakai K."/>
            <person name="Shibata M."/>
            <person name="Shimokawa T."/>
            <person name="Song J."/>
            <person name="Takazaki Y."/>
            <person name="Terasawa K."/>
            <person name="Tsugane M."/>
            <person name="Tsuji K."/>
            <person name="Ueda S."/>
            <person name="Waki K."/>
            <person name="Yamagata H."/>
            <person name="Yamamoto M."/>
            <person name="Yamamoto S."/>
            <person name="Yamane H."/>
            <person name="Yoshiki S."/>
            <person name="Yoshihara R."/>
            <person name="Yukawa K."/>
            <person name="Zhong H."/>
            <person name="Yano M."/>
            <person name="Yuan Q."/>
            <person name="Ouyang S."/>
            <person name="Liu J."/>
            <person name="Jones K.M."/>
            <person name="Gansberger K."/>
            <person name="Moffat K."/>
            <person name="Hill J."/>
            <person name="Bera J."/>
            <person name="Fadrosh D."/>
            <person name="Jin S."/>
            <person name="Johri S."/>
            <person name="Kim M."/>
            <person name="Overton L."/>
            <person name="Reardon M."/>
            <person name="Tsitrin T."/>
            <person name="Vuong H."/>
            <person name="Weaver B."/>
            <person name="Ciecko A."/>
            <person name="Tallon L."/>
            <person name="Jackson J."/>
            <person name="Pai G."/>
            <person name="Aken S.V."/>
            <person name="Utterback T."/>
            <person name="Reidmuller S."/>
            <person name="Feldblyum T."/>
            <person name="Hsiao J."/>
            <person name="Zismann V."/>
            <person name="Iobst S."/>
            <person name="de Vazeille A.R."/>
            <person name="Buell C.R."/>
            <person name="Ying K."/>
            <person name="Li Y."/>
            <person name="Lu T."/>
            <person name="Huang Y."/>
            <person name="Zhao Q."/>
            <person name="Feng Q."/>
            <person name="Zhang L."/>
            <person name="Zhu J."/>
            <person name="Weng Q."/>
            <person name="Mu J."/>
            <person name="Lu Y."/>
            <person name="Fan D."/>
            <person name="Liu Y."/>
            <person name="Guan J."/>
            <person name="Zhang Y."/>
            <person name="Yu S."/>
            <person name="Liu X."/>
            <person name="Zhang Y."/>
            <person name="Hong G."/>
            <person name="Han B."/>
            <person name="Choisne N."/>
            <person name="Demange N."/>
            <person name="Orjeda G."/>
            <person name="Samain S."/>
            <person name="Cattolico L."/>
            <person name="Pelletier E."/>
            <person name="Couloux A."/>
            <person name="Segurens B."/>
            <person name="Wincker P."/>
            <person name="D'Hont A."/>
            <person name="Scarpelli C."/>
            <person name="Weissenbach J."/>
            <person name="Salanoubat M."/>
            <person name="Quetier F."/>
            <person name="Yu Y."/>
            <person name="Kim H.R."/>
            <person name="Rambo T."/>
            <person name="Currie J."/>
            <person name="Collura K."/>
            <person name="Luo M."/>
            <person name="Yang T."/>
            <person name="Ammiraju J.S.S."/>
            <person name="Engler F."/>
            <person name="Soderlund C."/>
            <person name="Wing R.A."/>
            <person name="Palmer L.E."/>
            <person name="de la Bastide M."/>
            <person name="Spiegel L."/>
            <person name="Nascimento L."/>
            <person name="Zutavern T."/>
            <person name="O'Shaughnessy A."/>
            <person name="Dike S."/>
            <person name="Dedhia N."/>
            <person name="Preston R."/>
            <person name="Balija V."/>
            <person name="McCombie W.R."/>
            <person name="Chow T."/>
            <person name="Chen H."/>
            <person name="Chung M."/>
            <person name="Chen C."/>
            <person name="Shaw J."/>
            <person name="Wu H."/>
            <person name="Hsiao K."/>
            <person name="Chao Y."/>
            <person name="Chu M."/>
            <person name="Cheng C."/>
            <person name="Hour A."/>
            <person name="Lee P."/>
            <person name="Lin S."/>
            <person name="Lin Y."/>
            <person name="Liou J."/>
            <person name="Liu S."/>
            <person name="Hsing Y."/>
            <person name="Raghuvanshi S."/>
            <person name="Mohanty A."/>
            <person name="Bharti A.K."/>
            <person name="Gaur A."/>
            <person name="Gupta V."/>
            <person name="Kumar D."/>
            <person name="Ravi V."/>
            <person name="Vij S."/>
            <person name="Kapur A."/>
            <person name="Khurana P."/>
            <person name="Khurana P."/>
            <person name="Khurana J.P."/>
            <person name="Tyagi A.K."/>
            <person name="Gaikwad K."/>
            <person name="Singh A."/>
            <person name="Dalal V."/>
            <person name="Srivastava S."/>
            <person name="Dixit A."/>
            <person name="Pal A.K."/>
            <person name="Ghazi I.A."/>
            <person name="Yadav M."/>
            <person name="Pandit A."/>
            <person name="Bhargava A."/>
            <person name="Sureshbabu K."/>
            <person name="Batra K."/>
            <person name="Sharma T.R."/>
            <person name="Mohapatra T."/>
            <person name="Singh N.K."/>
            <person name="Messing J."/>
            <person name="Nelson A.B."/>
            <person name="Fuks G."/>
            <person name="Kavchok S."/>
            <person name="Keizer G."/>
            <person name="Linton E."/>
            <person name="Llaca V."/>
            <person name="Song R."/>
            <person name="Tanyolac B."/>
            <person name="Young S."/>
            <person name="Ho-Il K."/>
            <person name="Hahn J.H."/>
            <person name="Sangsakoo G."/>
            <person name="Vanavichit A."/>
            <person name="de Mattos Luiz.A.T."/>
            <person name="Zimmer P.D."/>
            <person name="Malone G."/>
            <person name="Dellagostin O."/>
            <person name="de Oliveira A.C."/>
            <person name="Bevan M."/>
            <person name="Bancroft I."/>
            <person name="Minx P."/>
            <person name="Cordum H."/>
            <person name="Wilson R."/>
            <person name="Cheng Z."/>
            <person name="Jin W."/>
            <person name="Jiang J."/>
            <person name="Leong S.A."/>
            <person name="Iwama H."/>
            <person name="Gojobori T."/>
            <person name="Itoh T."/>
            <person name="Niimura Y."/>
            <person name="Fujii Y."/>
            <person name="Habara T."/>
            <person name="Sakai H."/>
            <person name="Sato Y."/>
            <person name="Wilson G."/>
            <person name="Kumar K."/>
            <person name="McCouch S."/>
            <person name="Juretic N."/>
            <person name="Hoen D."/>
            <person name="Wright S."/>
            <person name="Bruskiewich R."/>
            <person name="Bureau T."/>
            <person name="Miyao A."/>
            <person name="Hirochika H."/>
            <person name="Nishikawa T."/>
            <person name="Kadowaki K."/>
            <person name="Sugiura M."/>
            <person name="Burr B."/>
            <person name="Sasaki T."/>
        </authorList>
    </citation>
    <scope>NUCLEOTIDE SEQUENCE [LARGE SCALE GENOMIC DNA]</scope>
    <source>
        <strain evidence="3">cv. Nipponbare</strain>
    </source>
</reference>
<evidence type="ECO:0000256" key="1">
    <source>
        <dbReference type="SAM" id="Phobius"/>
    </source>
</evidence>
<proteinExistence type="predicted"/>
<feature type="non-terminal residue" evidence="2">
    <location>
        <position position="1"/>
    </location>
</feature>
<keyword evidence="1" id="KW-0812">Transmembrane</keyword>
<dbReference type="AlphaFoldDB" id="A0A0P0W1S7"/>
<dbReference type="Proteomes" id="UP000059680">
    <property type="component" value="Chromosome 3"/>
</dbReference>
<accession>A0A0P0W1S7</accession>
<organism evidence="2 3">
    <name type="scientific">Oryza sativa subsp. japonica</name>
    <name type="common">Rice</name>
    <dbReference type="NCBI Taxonomy" id="39947"/>
    <lineage>
        <taxon>Eukaryota</taxon>
        <taxon>Viridiplantae</taxon>
        <taxon>Streptophyta</taxon>
        <taxon>Embryophyta</taxon>
        <taxon>Tracheophyta</taxon>
        <taxon>Spermatophyta</taxon>
        <taxon>Magnoliopsida</taxon>
        <taxon>Liliopsida</taxon>
        <taxon>Poales</taxon>
        <taxon>Poaceae</taxon>
        <taxon>BOP clade</taxon>
        <taxon>Oryzoideae</taxon>
        <taxon>Oryzeae</taxon>
        <taxon>Oryzinae</taxon>
        <taxon>Oryza</taxon>
        <taxon>Oryza sativa</taxon>
    </lineage>
</organism>
<evidence type="ECO:0000313" key="2">
    <source>
        <dbReference type="EMBL" id="BAS85934.1"/>
    </source>
</evidence>
<name>A0A0P0W1S7_ORYSJ</name>
<keyword evidence="1" id="KW-1133">Transmembrane helix</keyword>
<dbReference type="Gramene" id="Os03t0701400-02">
    <property type="protein sequence ID" value="Os03t0701400-02"/>
    <property type="gene ID" value="Os03g0701400"/>
</dbReference>
<feature type="transmembrane region" description="Helical" evidence="1">
    <location>
        <begin position="12"/>
        <end position="36"/>
    </location>
</feature>
<evidence type="ECO:0000313" key="3">
    <source>
        <dbReference type="Proteomes" id="UP000059680"/>
    </source>
</evidence>
<reference evidence="2 3" key="2">
    <citation type="journal article" date="2013" name="Plant Cell Physiol.">
        <title>Rice Annotation Project Database (RAP-DB): an integrative and interactive database for rice genomics.</title>
        <authorList>
            <person name="Sakai H."/>
            <person name="Lee S.S."/>
            <person name="Tanaka T."/>
            <person name="Numa H."/>
            <person name="Kim J."/>
            <person name="Kawahara Y."/>
            <person name="Wakimoto H."/>
            <person name="Yang C.C."/>
            <person name="Iwamoto M."/>
            <person name="Abe T."/>
            <person name="Yamada Y."/>
            <person name="Muto A."/>
            <person name="Inokuchi H."/>
            <person name="Ikemura T."/>
            <person name="Matsumoto T."/>
            <person name="Sasaki T."/>
            <person name="Itoh T."/>
        </authorList>
    </citation>
    <scope>NUCLEOTIDE SEQUENCE [LARGE SCALE GENOMIC DNA]</scope>
    <source>
        <strain evidence="3">cv. Nipponbare</strain>
    </source>
</reference>
<keyword evidence="3" id="KW-1185">Reference proteome</keyword>
<gene>
    <name evidence="2" type="ordered locus">Os03g0701400</name>
    <name evidence="2" type="ORF">OSNPB_030701400</name>
</gene>
<keyword evidence="1" id="KW-0472">Membrane</keyword>
<sequence>QQPTSDEQLQKIQLCIYCIVTILTCLLNLVLPPLIWNSNEDYCKRCPGCENPKHELCYELALVITFEYELSGVTVEVGKECLSFRYSSLIENQYSQLDLRSCSVEKSQKCTVYAVSATCIWLDWGTDSSLPVEDASLGKVQILRFLCCAFHYQSQGNWTTCALHSKPITSTCSRLNRGVQIGWPVPVAIDRSASCHRRHAA</sequence>
<dbReference type="EMBL" id="AP014959">
    <property type="protein sequence ID" value="BAS85934.1"/>
    <property type="molecule type" value="Genomic_DNA"/>
</dbReference>
<reference evidence="2 3" key="3">
    <citation type="journal article" date="2013" name="Rice">
        <title>Improvement of the Oryza sativa Nipponbare reference genome using next generation sequence and optical map data.</title>
        <authorList>
            <person name="Kawahara Y."/>
            <person name="de la Bastide M."/>
            <person name="Hamilton J.P."/>
            <person name="Kanamori H."/>
            <person name="McCombie W.R."/>
            <person name="Ouyang S."/>
            <person name="Schwartz D.C."/>
            <person name="Tanaka T."/>
            <person name="Wu J."/>
            <person name="Zhou S."/>
            <person name="Childs K.L."/>
            <person name="Davidson R.M."/>
            <person name="Lin H."/>
            <person name="Quesada-Ocampo L."/>
            <person name="Vaillancourt B."/>
            <person name="Sakai H."/>
            <person name="Lee S.S."/>
            <person name="Kim J."/>
            <person name="Numa H."/>
            <person name="Itoh T."/>
            <person name="Buell C.R."/>
            <person name="Matsumoto T."/>
        </authorList>
    </citation>
    <scope>NUCLEOTIDE SEQUENCE [LARGE SCALE GENOMIC DNA]</scope>
    <source>
        <strain evidence="3">cv. Nipponbare</strain>
    </source>
</reference>
<dbReference type="ExpressionAtlas" id="A0A0P0W1S7">
    <property type="expression patterns" value="baseline and differential"/>
</dbReference>
<protein>
    <submittedName>
        <fullName evidence="2">Os03g0701400 protein</fullName>
    </submittedName>
</protein>